<dbReference type="KEGG" id="ncs:NCAS_0A03800"/>
<dbReference type="GO" id="GO:0005934">
    <property type="term" value="C:cellular bud tip"/>
    <property type="evidence" value="ECO:0007669"/>
    <property type="project" value="EnsemblFungi"/>
</dbReference>
<dbReference type="CDD" id="cd00159">
    <property type="entry name" value="RhoGAP"/>
    <property type="match status" value="1"/>
</dbReference>
<gene>
    <name evidence="6" type="primary">NCAS0A03800</name>
    <name evidence="6" type="ordered locus">NCAS_0A03800</name>
</gene>
<feature type="region of interest" description="Disordered" evidence="3">
    <location>
        <begin position="1732"/>
        <end position="1773"/>
    </location>
</feature>
<dbReference type="Gene3D" id="1.10.555.10">
    <property type="entry name" value="Rho GTPase activation protein"/>
    <property type="match status" value="1"/>
</dbReference>
<dbReference type="Proteomes" id="UP000001640">
    <property type="component" value="Chromosome 1"/>
</dbReference>
<feature type="compositionally biased region" description="Polar residues" evidence="3">
    <location>
        <begin position="1760"/>
        <end position="1773"/>
    </location>
</feature>
<dbReference type="PROSITE" id="PS50238">
    <property type="entry name" value="RHOGAP"/>
    <property type="match status" value="1"/>
</dbReference>
<dbReference type="Pfam" id="PF00618">
    <property type="entry name" value="RasGEF_N"/>
    <property type="match status" value="1"/>
</dbReference>
<feature type="compositionally biased region" description="Basic and acidic residues" evidence="3">
    <location>
        <begin position="265"/>
        <end position="275"/>
    </location>
</feature>
<proteinExistence type="predicted"/>
<dbReference type="OMA" id="TLEDDRW"/>
<dbReference type="SUPFAM" id="SSF48366">
    <property type="entry name" value="Ras GEF"/>
    <property type="match status" value="2"/>
</dbReference>
<dbReference type="FunFam" id="1.20.870.10:FF:000022">
    <property type="entry name" value="Rho GTPase-activating protein"/>
    <property type="match status" value="1"/>
</dbReference>
<dbReference type="GO" id="GO:0005886">
    <property type="term" value="C:plasma membrane"/>
    <property type="evidence" value="ECO:0007669"/>
    <property type="project" value="EnsemblFungi"/>
</dbReference>
<feature type="compositionally biased region" description="Polar residues" evidence="3">
    <location>
        <begin position="237"/>
        <end position="247"/>
    </location>
</feature>
<dbReference type="GeneID" id="96900424"/>
<dbReference type="InterPro" id="IPR036964">
    <property type="entry name" value="RASGEF_cat_dom_sf"/>
</dbReference>
<dbReference type="Gene3D" id="1.20.870.10">
    <property type="entry name" value="Son of sevenless (SoS) protein Chain: S domain 1"/>
    <property type="match status" value="1"/>
</dbReference>
<dbReference type="InterPro" id="IPR000651">
    <property type="entry name" value="Ras-like_Gua-exchang_fac_N"/>
</dbReference>
<dbReference type="InterPro" id="IPR000198">
    <property type="entry name" value="RhoGAP_dom"/>
</dbReference>
<evidence type="ECO:0000256" key="2">
    <source>
        <dbReference type="PROSITE-ProRule" id="PRU00168"/>
    </source>
</evidence>
<protein>
    <recommendedName>
        <fullName evidence="8">Rho-GAP domain-containing protein</fullName>
    </recommendedName>
</protein>
<keyword evidence="1" id="KW-0343">GTPase activation</keyword>
<dbReference type="EMBL" id="HE576752">
    <property type="protein sequence ID" value="CCC66938.1"/>
    <property type="molecule type" value="Genomic_DNA"/>
</dbReference>
<dbReference type="Pfam" id="PF00617">
    <property type="entry name" value="RasGEF"/>
    <property type="match status" value="1"/>
</dbReference>
<dbReference type="GO" id="GO:0044879">
    <property type="term" value="P:mitotic morphogenesis checkpoint signaling"/>
    <property type="evidence" value="ECO:0007669"/>
    <property type="project" value="EnsemblFungi"/>
</dbReference>
<dbReference type="InterPro" id="IPR008936">
    <property type="entry name" value="Rho_GTPase_activation_prot"/>
</dbReference>
<dbReference type="GO" id="GO:0005085">
    <property type="term" value="F:guanyl-nucleotide exchange factor activity"/>
    <property type="evidence" value="ECO:0007669"/>
    <property type="project" value="UniProtKB-KW"/>
</dbReference>
<sequence>MKSLLWSSRSRKSSNASKTGASTSNANTKTGSTQSLPMTNSTSSLSGTPPSTHNLSQYLHKQHRHPSHHTHRTKSRHNSESNLSMDNSDDPSTKRKGSVVSSLSHTRHSSVYPSEQHSKSTRSINSTLREDSASILSEDISSIPSHKSTTDEIQSSSKTSQNLRPSSFSPIRNSVIPDLSSPMNKNISMTNSSLDSDPTLNVSTKNVVHLNSENYDNTVFKVGWVNKSHGKIVKNPSARSDSNSNKSINRESRFYDSSSISESIQENKEFNDSNRRASVISESQMVVPDYRLYRAQLKGCILSLYRSGVSSSIKYFDPTLPSPTDMSDNHLSDDSPSSTRQSSHEENTKSIPKNISKTPVQLSYLSEVYPHPDLKLNSDGHIIGGTVESICHSILFSKIDTGTIKSDDPNKHSLKVQKNIINLLLILPLLNHFIKFLLVFNQYGLTFTRHSSKLTNYSSQFHNVSPKVDDTLTERLALVVKTVLDVFPGFLLDDQIIQTTIALLETISLHDDEISNTLKIALANKHNELNKLTSFSKMPTAGIRSTNNTIPSITDKNITLNAILRVDKFLDTDIKTFASDIHQINLTFDKIWAPRFDYSLLYDSKYIDSSITALNPLVFNNDKNLHFIGRLLICHLFPSNQKTLNAELSAKILTKWVQIGCRFEQLGDMVSWLALATIICSIPILRLSSAWQYVPESILRVIFKEWIPTIVQLDRRHMSSKSTSSVFILAPPNLDDPYIRSNVISYFGDLIIHGDDLPSDTKFKYLEKKINRTKNAFHKWQQRLQAVNNSKSENSKLKSGENQNVTTIDSPIYQFWKYHLSQPALNIKNLMDLSLKFEPPTVDPKIYATVGSQRSSLLSGSYLPILFNELFPSYSLFPKKSLIGAAGASTPKAPPPRSSARLSKITTISEPMPIISNSPRLTTSQDLDDKKITGIGDIDGPVVKEMSCKQSNKQILMKSIRDVLNIDMDLFHISEDLVFKSIYDLDGKSRPVSMVIETPKRFSQQSTTLLFPNTGSNPTSKDSTDRLSKSLESMDFFSNIGKVSETFKESVVHVVLKSSSLDRIFDLLVLTANVFSKLIDTKDLENYYYREMQRQPRSNNGETNERNAGLLDYAFVKLTMDSETFTETFFNTYKSFTTTVDVLASLAKRYIGAKSCAYSIEQIVDTHSENKTNNEYTLGSSLLDSEFPVWDNKVQDDANINLIYMAKIQIGAAEAIFHLIKNHYADFTDDLTCNTTFLDILKIMEQEVTIEWPTKVSELKSSTESSEEQIAEIELHVKTLLNLFEGIKSSYQKQVYRPTGVSKIQRKVIDELKAFNNISLTEFSKTLKSSELNDSMVADFQKLKYNDYTGIMEWVYLLDKIIAEKLKLVTKHEWFIVIQELELVSHKSLVAFFSYPSHVTYNNQMKAGSFQLKDLEIQSLFTWISTLTLDGADANDVLLMEKLPKSVQLVIKLHNSLSTFFVTEIASLEKTYRERLQTCSTILQILNYARWKNGFLDLFQSTPAEENDSICPHIPSFIETALSEAIMTPESRYFEHSWKMAHSMLCAPHSNPTLRNVTEILENIDVKHLKSFVELDSSFLSTRKNLSPCIGWFISRLQEISQFVPNMSISNSKLINFDKRRFTNNIIANVLDLIPYTDGKDLEVNFGKSLFNNYEDINKSFRKHAKIIAATESKMIKYQEVGLFNELLVQEVEKVKREQRKLELLCIQERDTKHSAILQQVINRKNRDSIIIPSSQNNSHLTNSSTTSLISHSSSTSSHVGATSNRNKRVSTASLNPRASVVPTSNHNGVGKKIGGFFRRPFSIGGFNSSGSNYSLNNILQQEVQSNKSIVPSLLPVIESNGLQDVKPVLSIKTFEIKSIVEIMNHRKIPAYYYSFKIIMQDGSDHTIQAVSATDSNEWIKMIKASKRYSFHSKKFKGKTHNKIFGVPLEDVCEREGTVIPTIVVKILEEIELRGLDEVGLYRIPGSVGSINALKNAFDEEGAVNNTFTLEDDRWFEVNAIAGCFKMYLRELPDSLFSNEKVKDFTNLALRFKAGELDVEQYRGEMTQLLNMLPVCYYQTMKRIIHHLNKVHQHVNNNRMDASNLAIVFSMSFIDQEDLANSMGSTLGAIQTILQHFIKNPGDFFI</sequence>
<dbReference type="CDD" id="cd06224">
    <property type="entry name" value="REM"/>
    <property type="match status" value="1"/>
</dbReference>
<evidence type="ECO:0000313" key="7">
    <source>
        <dbReference type="Proteomes" id="UP000001640"/>
    </source>
</evidence>
<dbReference type="InterPro" id="IPR050729">
    <property type="entry name" value="Rho-GAP"/>
</dbReference>
<organism evidence="6 7">
    <name type="scientific">Naumovozyma castellii</name>
    <name type="common">Yeast</name>
    <name type="synonym">Saccharomyces castellii</name>
    <dbReference type="NCBI Taxonomy" id="27288"/>
    <lineage>
        <taxon>Eukaryota</taxon>
        <taxon>Fungi</taxon>
        <taxon>Dikarya</taxon>
        <taxon>Ascomycota</taxon>
        <taxon>Saccharomycotina</taxon>
        <taxon>Saccharomycetes</taxon>
        <taxon>Saccharomycetales</taxon>
        <taxon>Saccharomycetaceae</taxon>
        <taxon>Naumovozyma</taxon>
    </lineage>
</organism>
<dbReference type="SMART" id="SM00147">
    <property type="entry name" value="RasGEF"/>
    <property type="match status" value="1"/>
</dbReference>
<evidence type="ECO:0000259" key="4">
    <source>
        <dbReference type="PROSITE" id="PS50009"/>
    </source>
</evidence>
<keyword evidence="7" id="KW-1185">Reference proteome</keyword>
<evidence type="ECO:0000259" key="5">
    <source>
        <dbReference type="PROSITE" id="PS50238"/>
    </source>
</evidence>
<feature type="compositionally biased region" description="Low complexity" evidence="3">
    <location>
        <begin position="1734"/>
        <end position="1759"/>
    </location>
</feature>
<dbReference type="InterPro" id="IPR023578">
    <property type="entry name" value="Ras_GEF_dom_sf"/>
</dbReference>
<dbReference type="SMART" id="SM00229">
    <property type="entry name" value="RasGEFN"/>
    <property type="match status" value="1"/>
</dbReference>
<dbReference type="InterPro" id="IPR001895">
    <property type="entry name" value="RASGEF_cat_dom"/>
</dbReference>
<dbReference type="STRING" id="1064592.G0V647"/>
<feature type="compositionally biased region" description="Polar residues" evidence="3">
    <location>
        <begin position="15"/>
        <end position="38"/>
    </location>
</feature>
<evidence type="ECO:0000313" key="6">
    <source>
        <dbReference type="EMBL" id="CCC66938.1"/>
    </source>
</evidence>
<dbReference type="PANTHER" id="PTHR23176:SF96">
    <property type="entry name" value="GTPASE-ACTIVATING PROTEIN BEM2_IPL2"/>
    <property type="match status" value="1"/>
</dbReference>
<dbReference type="GO" id="GO:0035024">
    <property type="term" value="P:negative regulation of Rho protein signal transduction"/>
    <property type="evidence" value="ECO:0007669"/>
    <property type="project" value="EnsemblFungi"/>
</dbReference>
<dbReference type="HOGENOM" id="CLU_002085_0_0_1"/>
<dbReference type="PANTHER" id="PTHR23176">
    <property type="entry name" value="RHO/RAC/CDC GTPASE-ACTIVATING PROTEIN"/>
    <property type="match status" value="1"/>
</dbReference>
<keyword evidence="2" id="KW-0344">Guanine-nucleotide releasing factor</keyword>
<dbReference type="FunCoup" id="G0V647">
    <property type="interactions" value="719"/>
</dbReference>
<feature type="region of interest" description="Disordered" evidence="3">
    <location>
        <begin position="320"/>
        <end position="353"/>
    </location>
</feature>
<evidence type="ECO:0000256" key="1">
    <source>
        <dbReference type="ARBA" id="ARBA00022468"/>
    </source>
</evidence>
<feature type="compositionally biased region" description="Polar residues" evidence="3">
    <location>
        <begin position="99"/>
        <end position="127"/>
    </location>
</feature>
<reference key="2">
    <citation type="submission" date="2011-08" db="EMBL/GenBank/DDBJ databases">
        <title>Genome sequence of Naumovozyma castellii.</title>
        <authorList>
            <person name="Gordon J.L."/>
            <person name="Armisen D."/>
            <person name="Proux-Wera E."/>
            <person name="OhEigeartaigh S.S."/>
            <person name="Byrne K.P."/>
            <person name="Wolfe K.H."/>
        </authorList>
    </citation>
    <scope>NUCLEOTIDE SEQUENCE</scope>
    <source>
        <strain>Type strain:CBS 4309</strain>
    </source>
</reference>
<dbReference type="Gene3D" id="1.10.840.10">
    <property type="entry name" value="Ras guanine-nucleotide exchange factors catalytic domain"/>
    <property type="match status" value="1"/>
</dbReference>
<dbReference type="RefSeq" id="XP_003673326.1">
    <property type="nucleotide sequence ID" value="XM_003673278.1"/>
</dbReference>
<dbReference type="SMART" id="SM00324">
    <property type="entry name" value="RhoGAP"/>
    <property type="match status" value="1"/>
</dbReference>
<dbReference type="GO" id="GO:0005938">
    <property type="term" value="C:cell cortex"/>
    <property type="evidence" value="ECO:0007669"/>
    <property type="project" value="EnsemblFungi"/>
</dbReference>
<dbReference type="InParanoid" id="G0V647"/>
<dbReference type="GO" id="GO:0007264">
    <property type="term" value="P:small GTPase-mediated signal transduction"/>
    <property type="evidence" value="ECO:0007669"/>
    <property type="project" value="InterPro"/>
</dbReference>
<feature type="domain" description="Ras-GEF" evidence="4">
    <location>
        <begin position="573"/>
        <end position="840"/>
    </location>
</feature>
<dbReference type="eggNOG" id="KOG1450">
    <property type="taxonomic scope" value="Eukaryota"/>
</dbReference>
<dbReference type="OrthoDB" id="79452at2759"/>
<dbReference type="GO" id="GO:0005096">
    <property type="term" value="F:GTPase activator activity"/>
    <property type="evidence" value="ECO:0007669"/>
    <property type="project" value="UniProtKB-KW"/>
</dbReference>
<feature type="region of interest" description="Disordered" evidence="3">
    <location>
        <begin position="234"/>
        <end position="275"/>
    </location>
</feature>
<reference evidence="6 7" key="1">
    <citation type="journal article" date="2011" name="Proc. Natl. Acad. Sci. U.S.A.">
        <title>Evolutionary erosion of yeast sex chromosomes by mating-type switching accidents.</title>
        <authorList>
            <person name="Gordon J.L."/>
            <person name="Armisen D."/>
            <person name="Proux-Wera E."/>
            <person name="Oheigeartaigh S.S."/>
            <person name="Byrne K.P."/>
            <person name="Wolfe K.H."/>
        </authorList>
    </citation>
    <scope>NUCLEOTIDE SEQUENCE [LARGE SCALE GENOMIC DNA]</scope>
    <source>
        <strain evidence="7">ATCC 76901 / BCRC 22586 / CBS 4309 / NBRC 1992 / NRRL Y-12630</strain>
    </source>
</reference>
<feature type="compositionally biased region" description="Polar residues" evidence="3">
    <location>
        <begin position="139"/>
        <end position="172"/>
    </location>
</feature>
<evidence type="ECO:0000256" key="3">
    <source>
        <dbReference type="SAM" id="MobiDB-lite"/>
    </source>
</evidence>
<dbReference type="GO" id="GO:0000131">
    <property type="term" value="C:incipient cellular bud site"/>
    <property type="evidence" value="ECO:0007669"/>
    <property type="project" value="EnsemblFungi"/>
</dbReference>
<feature type="region of interest" description="Disordered" evidence="3">
    <location>
        <begin position="1"/>
        <end position="184"/>
    </location>
</feature>
<evidence type="ECO:0008006" key="8">
    <source>
        <dbReference type="Google" id="ProtNLM"/>
    </source>
</evidence>
<feature type="compositionally biased region" description="Basic residues" evidence="3">
    <location>
        <begin position="60"/>
        <end position="76"/>
    </location>
</feature>
<feature type="compositionally biased region" description="Polar residues" evidence="3">
    <location>
        <begin position="255"/>
        <end position="264"/>
    </location>
</feature>
<name>G0V647_NAUCA</name>
<feature type="compositionally biased region" description="Low complexity" evidence="3">
    <location>
        <begin position="39"/>
        <end position="52"/>
    </location>
</feature>
<dbReference type="GO" id="GO:0043332">
    <property type="term" value="C:mating projection tip"/>
    <property type="evidence" value="ECO:0007669"/>
    <property type="project" value="EnsemblFungi"/>
</dbReference>
<accession>G0V647</accession>
<feature type="domain" description="Rho-GAP" evidence="5">
    <location>
        <begin position="1927"/>
        <end position="2125"/>
    </location>
</feature>
<dbReference type="PROSITE" id="PS50009">
    <property type="entry name" value="RASGEF_CAT"/>
    <property type="match status" value="1"/>
</dbReference>
<dbReference type="GO" id="GO:0030036">
    <property type="term" value="P:actin cytoskeleton organization"/>
    <property type="evidence" value="ECO:0007669"/>
    <property type="project" value="EnsemblFungi"/>
</dbReference>
<dbReference type="SUPFAM" id="SSF48350">
    <property type="entry name" value="GTPase activation domain, GAP"/>
    <property type="match status" value="1"/>
</dbReference>
<dbReference type="Pfam" id="PF00620">
    <property type="entry name" value="RhoGAP"/>
    <property type="match status" value="1"/>
</dbReference>